<gene>
    <name evidence="1" type="ORF">Cadr_000018199</name>
</gene>
<dbReference type="EMBL" id="JWIN03000015">
    <property type="protein sequence ID" value="KAB1266806.1"/>
    <property type="molecule type" value="Genomic_DNA"/>
</dbReference>
<dbReference type="Proteomes" id="UP000299084">
    <property type="component" value="Unassembled WGS sequence"/>
</dbReference>
<evidence type="ECO:0000313" key="2">
    <source>
        <dbReference type="Proteomes" id="UP000299084"/>
    </source>
</evidence>
<organism evidence="1 2">
    <name type="scientific">Camelus dromedarius</name>
    <name type="common">Dromedary</name>
    <name type="synonym">Arabian camel</name>
    <dbReference type="NCBI Taxonomy" id="9838"/>
    <lineage>
        <taxon>Eukaryota</taxon>
        <taxon>Metazoa</taxon>
        <taxon>Chordata</taxon>
        <taxon>Craniata</taxon>
        <taxon>Vertebrata</taxon>
        <taxon>Euteleostomi</taxon>
        <taxon>Mammalia</taxon>
        <taxon>Eutheria</taxon>
        <taxon>Laurasiatheria</taxon>
        <taxon>Artiodactyla</taxon>
        <taxon>Tylopoda</taxon>
        <taxon>Camelidae</taxon>
        <taxon>Camelus</taxon>
    </lineage>
</organism>
<proteinExistence type="predicted"/>
<evidence type="ECO:0000313" key="1">
    <source>
        <dbReference type="EMBL" id="KAB1266806.1"/>
    </source>
</evidence>
<name>A0A5N4D710_CAMDR</name>
<keyword evidence="2" id="KW-1185">Reference proteome</keyword>
<protein>
    <submittedName>
        <fullName evidence="1">Uncharacterized protein</fullName>
    </submittedName>
</protein>
<comment type="caution">
    <text evidence="1">The sequence shown here is derived from an EMBL/GenBank/DDBJ whole genome shotgun (WGS) entry which is preliminary data.</text>
</comment>
<sequence>MKETAPLPLLTRCCGNGLSFPALTQAETVPPSLTPDSVLAHAALSRHRQRESKPLLPTGLKYCREEPY</sequence>
<reference evidence="1 2" key="1">
    <citation type="journal article" date="2019" name="Mol. Ecol. Resour.">
        <title>Improving Illumina assemblies with Hi-C and long reads: an example with the North African dromedary.</title>
        <authorList>
            <person name="Elbers J.P."/>
            <person name="Rogers M.F."/>
            <person name="Perelman P.L."/>
            <person name="Proskuryakova A.A."/>
            <person name="Serdyukova N.A."/>
            <person name="Johnson W.E."/>
            <person name="Horin P."/>
            <person name="Corander J."/>
            <person name="Murphy D."/>
            <person name="Burger P.A."/>
        </authorList>
    </citation>
    <scope>NUCLEOTIDE SEQUENCE [LARGE SCALE GENOMIC DNA]</scope>
    <source>
        <strain evidence="1">Drom800</strain>
        <tissue evidence="1">Blood</tissue>
    </source>
</reference>
<dbReference type="AlphaFoldDB" id="A0A5N4D710"/>
<accession>A0A5N4D710</accession>